<dbReference type="GO" id="GO:0005730">
    <property type="term" value="C:nucleolus"/>
    <property type="evidence" value="ECO:0007669"/>
    <property type="project" value="TreeGrafter"/>
</dbReference>
<reference evidence="3 4" key="1">
    <citation type="journal article" date="2011" name="Genome Res.">
        <title>Phylogeny-wide analysis of social amoeba genomes highlights ancient origins for complex intercellular communication.</title>
        <authorList>
            <person name="Heidel A.J."/>
            <person name="Lawal H.M."/>
            <person name="Felder M."/>
            <person name="Schilde C."/>
            <person name="Helps N.R."/>
            <person name="Tunggal B."/>
            <person name="Rivero F."/>
            <person name="John U."/>
            <person name="Schleicher M."/>
            <person name="Eichinger L."/>
            <person name="Platzer M."/>
            <person name="Noegel A.A."/>
            <person name="Schaap P."/>
            <person name="Gloeckner G."/>
        </authorList>
    </citation>
    <scope>NUCLEOTIDE SEQUENCE [LARGE SCALE GENOMIC DNA]</scope>
    <source>
        <strain evidence="4">ATCC 26659 / Pp 5 / PN500</strain>
    </source>
</reference>
<dbReference type="InterPro" id="IPR044281">
    <property type="entry name" value="IMP4/RPF1"/>
</dbReference>
<dbReference type="InParanoid" id="D3BCJ7"/>
<dbReference type="OMA" id="AWIISNK"/>
<dbReference type="SUPFAM" id="SSF52954">
    <property type="entry name" value="Class II aaRS ABD-related"/>
    <property type="match status" value="1"/>
</dbReference>
<dbReference type="Pfam" id="PF04427">
    <property type="entry name" value="Brix"/>
    <property type="match status" value="1"/>
</dbReference>
<dbReference type="AlphaFoldDB" id="D3BCJ7"/>
<dbReference type="GO" id="GO:0042134">
    <property type="term" value="F:rRNA primary transcript binding"/>
    <property type="evidence" value="ECO:0007669"/>
    <property type="project" value="InterPro"/>
</dbReference>
<protein>
    <submittedName>
        <fullName evidence="3">Brix domain-containing protein</fullName>
    </submittedName>
</protein>
<dbReference type="PROSITE" id="PS50833">
    <property type="entry name" value="BRIX"/>
    <property type="match status" value="1"/>
</dbReference>
<organism evidence="3 4">
    <name type="scientific">Heterostelium pallidum (strain ATCC 26659 / Pp 5 / PN500)</name>
    <name type="common">Cellular slime mold</name>
    <name type="synonym">Polysphondylium pallidum</name>
    <dbReference type="NCBI Taxonomy" id="670386"/>
    <lineage>
        <taxon>Eukaryota</taxon>
        <taxon>Amoebozoa</taxon>
        <taxon>Evosea</taxon>
        <taxon>Eumycetozoa</taxon>
        <taxon>Dictyostelia</taxon>
        <taxon>Acytosteliales</taxon>
        <taxon>Acytosteliaceae</taxon>
        <taxon>Heterostelium</taxon>
    </lineage>
</organism>
<evidence type="ECO:0000259" key="2">
    <source>
        <dbReference type="PROSITE" id="PS50833"/>
    </source>
</evidence>
<evidence type="ECO:0000256" key="1">
    <source>
        <dbReference type="SAM" id="MobiDB-lite"/>
    </source>
</evidence>
<dbReference type="Gene3D" id="3.40.50.10480">
    <property type="entry name" value="Probable brix-domain ribosomal biogenesis protein"/>
    <property type="match status" value="1"/>
</dbReference>
<dbReference type="GO" id="GO:0000470">
    <property type="term" value="P:maturation of LSU-rRNA"/>
    <property type="evidence" value="ECO:0007669"/>
    <property type="project" value="TreeGrafter"/>
</dbReference>
<dbReference type="Proteomes" id="UP000001396">
    <property type="component" value="Unassembled WGS sequence"/>
</dbReference>
<dbReference type="STRING" id="670386.D3BCJ7"/>
<gene>
    <name evidence="3" type="primary">bxdc5</name>
    <name evidence="3" type="ORF">PPL_06222</name>
</gene>
<name>D3BCJ7_HETP5</name>
<dbReference type="SMART" id="SM00879">
    <property type="entry name" value="Brix"/>
    <property type="match status" value="1"/>
</dbReference>
<keyword evidence="4" id="KW-1185">Reference proteome</keyword>
<sequence length="311" mass="35933">MVKPKQNIDPEEAVVRHTPHDIKCKARRVLLSQKLRAQRKKAKESGRKERQKERQKLGEDGPAAQQPRTIESMRVADDTIVDEEDPEYQDEIELDEFSKYFEGKEPKTCITTNEKPGGKAVGFAKLFPRILPNAEYFPRQHFELSEIVKFCKNRDYTDLIVVNEDKGEVNTLMICHLPDGPTALFKVTSITMPDKIPGGGEMTNHKAELIVNNFTTRLGHTIGRMFASLFPQEPNFRGRRVCTLHNQRDFIFFRQHRYMFESKSKANLQELGPRFTLKLMSLQHGTFDTKSGEYIHLHKAGMDVDRKKFVL</sequence>
<dbReference type="FunFam" id="3.40.50.10480:FF:000002">
    <property type="entry name" value="Ribosome production factor 1"/>
    <property type="match status" value="1"/>
</dbReference>
<feature type="region of interest" description="Disordered" evidence="1">
    <location>
        <begin position="1"/>
        <end position="70"/>
    </location>
</feature>
<evidence type="ECO:0000313" key="3">
    <source>
        <dbReference type="EMBL" id="EFA80639.1"/>
    </source>
</evidence>
<dbReference type="GeneID" id="31361705"/>
<dbReference type="FunCoup" id="D3BCJ7">
    <property type="interactions" value="489"/>
</dbReference>
<feature type="compositionally biased region" description="Basic and acidic residues" evidence="1">
    <location>
        <begin position="13"/>
        <end position="24"/>
    </location>
</feature>
<dbReference type="RefSeq" id="XP_020432759.1">
    <property type="nucleotide sequence ID" value="XM_020577085.1"/>
</dbReference>
<feature type="domain" description="Brix" evidence="2">
    <location>
        <begin position="106"/>
        <end position="288"/>
    </location>
</feature>
<evidence type="ECO:0000313" key="4">
    <source>
        <dbReference type="Proteomes" id="UP000001396"/>
    </source>
</evidence>
<proteinExistence type="predicted"/>
<feature type="compositionally biased region" description="Basic and acidic residues" evidence="1">
    <location>
        <begin position="43"/>
        <end position="59"/>
    </location>
</feature>
<comment type="caution">
    <text evidence="3">The sequence shown here is derived from an EMBL/GenBank/DDBJ whole genome shotgun (WGS) entry which is preliminary data.</text>
</comment>
<dbReference type="GO" id="GO:0030687">
    <property type="term" value="C:preribosome, large subunit precursor"/>
    <property type="evidence" value="ECO:0007669"/>
    <property type="project" value="TreeGrafter"/>
</dbReference>
<dbReference type="PANTHER" id="PTHR22734:SF3">
    <property type="entry name" value="RIBOSOME PRODUCTION FACTOR 1"/>
    <property type="match status" value="1"/>
</dbReference>
<dbReference type="InterPro" id="IPR007109">
    <property type="entry name" value="Brix"/>
</dbReference>
<dbReference type="EMBL" id="ADBJ01000028">
    <property type="protein sequence ID" value="EFA80639.1"/>
    <property type="molecule type" value="Genomic_DNA"/>
</dbReference>
<dbReference type="GO" id="GO:0000460">
    <property type="term" value="P:maturation of 5.8S rRNA"/>
    <property type="evidence" value="ECO:0007669"/>
    <property type="project" value="TreeGrafter"/>
</dbReference>
<dbReference type="PANTHER" id="PTHR22734">
    <property type="entry name" value="U3 SMALL NUCLEOLAR RIBONUCLEOPROTEIN PROTEIN IMP4"/>
    <property type="match status" value="1"/>
</dbReference>
<accession>D3BCJ7</accession>